<feature type="non-terminal residue" evidence="1">
    <location>
        <position position="1"/>
    </location>
</feature>
<keyword evidence="2" id="KW-1185">Reference proteome</keyword>
<comment type="caution">
    <text evidence="1">The sequence shown here is derived from an EMBL/GenBank/DDBJ whole genome shotgun (WGS) entry which is preliminary data.</text>
</comment>
<evidence type="ECO:0000313" key="1">
    <source>
        <dbReference type="EMBL" id="KAG9337230.1"/>
    </source>
</evidence>
<dbReference type="Proteomes" id="UP000824540">
    <property type="component" value="Unassembled WGS sequence"/>
</dbReference>
<sequence>FNVNSPFLGVTPPLPLLLLHPAPPLPALLHNLTQDFHRMDAPNGLNSRECEVCRENCGEACACRSCHGNSGTSGGPSAGDGRCCGCCDLTETPQCVLPLRGVPQCAAPTC</sequence>
<gene>
    <name evidence="1" type="ORF">JZ751_029515</name>
</gene>
<accession>A0A8T2ND68</accession>
<protein>
    <submittedName>
        <fullName evidence="1">Uncharacterized protein</fullName>
    </submittedName>
</protein>
<dbReference type="EMBL" id="JAFBMS010000091">
    <property type="protein sequence ID" value="KAG9337230.1"/>
    <property type="molecule type" value="Genomic_DNA"/>
</dbReference>
<evidence type="ECO:0000313" key="2">
    <source>
        <dbReference type="Proteomes" id="UP000824540"/>
    </source>
</evidence>
<reference evidence="1" key="1">
    <citation type="thesis" date="2021" institute="BYU ScholarsArchive" country="Provo, UT, USA">
        <title>Applications of and Algorithms for Genome Assembly and Genomic Analyses with an Emphasis on Marine Teleosts.</title>
        <authorList>
            <person name="Pickett B.D."/>
        </authorList>
    </citation>
    <scope>NUCLEOTIDE SEQUENCE</scope>
    <source>
        <strain evidence="1">HI-2016</strain>
    </source>
</reference>
<proteinExistence type="predicted"/>
<name>A0A8T2ND68_9TELE</name>
<dbReference type="AlphaFoldDB" id="A0A8T2ND68"/>
<organism evidence="1 2">
    <name type="scientific">Albula glossodonta</name>
    <name type="common">roundjaw bonefish</name>
    <dbReference type="NCBI Taxonomy" id="121402"/>
    <lineage>
        <taxon>Eukaryota</taxon>
        <taxon>Metazoa</taxon>
        <taxon>Chordata</taxon>
        <taxon>Craniata</taxon>
        <taxon>Vertebrata</taxon>
        <taxon>Euteleostomi</taxon>
        <taxon>Actinopterygii</taxon>
        <taxon>Neopterygii</taxon>
        <taxon>Teleostei</taxon>
        <taxon>Albuliformes</taxon>
        <taxon>Albulidae</taxon>
        <taxon>Albula</taxon>
    </lineage>
</organism>